<proteinExistence type="predicted"/>
<gene>
    <name evidence="2" type="ORF">LSTR_LSTR009116</name>
</gene>
<feature type="transmembrane region" description="Helical" evidence="1">
    <location>
        <begin position="58"/>
        <end position="76"/>
    </location>
</feature>
<comment type="caution">
    <text evidence="2">The sequence shown here is derived from an EMBL/GenBank/DDBJ whole genome shotgun (WGS) entry which is preliminary data.</text>
</comment>
<name>A0A482XNN9_LAOST</name>
<reference evidence="2 3" key="1">
    <citation type="journal article" date="2017" name="Gigascience">
        <title>Genome sequence of the small brown planthopper, Laodelphax striatellus.</title>
        <authorList>
            <person name="Zhu J."/>
            <person name="Jiang F."/>
            <person name="Wang X."/>
            <person name="Yang P."/>
            <person name="Bao Y."/>
            <person name="Zhao W."/>
            <person name="Wang W."/>
            <person name="Lu H."/>
            <person name="Wang Q."/>
            <person name="Cui N."/>
            <person name="Li J."/>
            <person name="Chen X."/>
            <person name="Luo L."/>
            <person name="Yu J."/>
            <person name="Kang L."/>
            <person name="Cui F."/>
        </authorList>
    </citation>
    <scope>NUCLEOTIDE SEQUENCE [LARGE SCALE GENOMIC DNA]</scope>
    <source>
        <strain evidence="2">Lst14</strain>
    </source>
</reference>
<organism evidence="2 3">
    <name type="scientific">Laodelphax striatellus</name>
    <name type="common">Small brown planthopper</name>
    <name type="synonym">Delphax striatella</name>
    <dbReference type="NCBI Taxonomy" id="195883"/>
    <lineage>
        <taxon>Eukaryota</taxon>
        <taxon>Metazoa</taxon>
        <taxon>Ecdysozoa</taxon>
        <taxon>Arthropoda</taxon>
        <taxon>Hexapoda</taxon>
        <taxon>Insecta</taxon>
        <taxon>Pterygota</taxon>
        <taxon>Neoptera</taxon>
        <taxon>Paraneoptera</taxon>
        <taxon>Hemiptera</taxon>
        <taxon>Auchenorrhyncha</taxon>
        <taxon>Fulgoroidea</taxon>
        <taxon>Delphacidae</taxon>
        <taxon>Criomorphinae</taxon>
        <taxon>Laodelphax</taxon>
    </lineage>
</organism>
<accession>A0A482XNN9</accession>
<dbReference type="InParanoid" id="A0A482XNN9"/>
<keyword evidence="1" id="KW-0812">Transmembrane</keyword>
<protein>
    <submittedName>
        <fullName evidence="2">Uncharacterized protein</fullName>
    </submittedName>
</protein>
<evidence type="ECO:0000256" key="1">
    <source>
        <dbReference type="SAM" id="Phobius"/>
    </source>
</evidence>
<dbReference type="SMR" id="A0A482XNN9"/>
<dbReference type="Proteomes" id="UP000291343">
    <property type="component" value="Unassembled WGS sequence"/>
</dbReference>
<sequence>MKAAVAICGLYSSLLRDVCLFESIDGCVIRAENQSTVSRELMTIVFKVPYCVKKMKSLMFNLVFLFMVCLILHAGADWSEGDDEPGRPVFMQNVNILHKDIAPNSYMPN</sequence>
<dbReference type="EMBL" id="QKKF02004374">
    <property type="protein sequence ID" value="RZF47377.1"/>
    <property type="molecule type" value="Genomic_DNA"/>
</dbReference>
<keyword evidence="1" id="KW-1133">Transmembrane helix</keyword>
<keyword evidence="3" id="KW-1185">Reference proteome</keyword>
<keyword evidence="1" id="KW-0472">Membrane</keyword>
<evidence type="ECO:0000313" key="2">
    <source>
        <dbReference type="EMBL" id="RZF47377.1"/>
    </source>
</evidence>
<dbReference type="AlphaFoldDB" id="A0A482XNN9"/>
<evidence type="ECO:0000313" key="3">
    <source>
        <dbReference type="Proteomes" id="UP000291343"/>
    </source>
</evidence>